<name>A0A839TB37_AZOMA</name>
<organism evidence="1 2">
    <name type="scientific">Azomonas macrocytogenes</name>
    <name type="common">Azotobacter macrocytogenes</name>
    <dbReference type="NCBI Taxonomy" id="69962"/>
    <lineage>
        <taxon>Bacteria</taxon>
        <taxon>Pseudomonadati</taxon>
        <taxon>Pseudomonadota</taxon>
        <taxon>Gammaproteobacteria</taxon>
        <taxon>Pseudomonadales</taxon>
        <taxon>Pseudomonadaceae</taxon>
        <taxon>Azomonas</taxon>
    </lineage>
</organism>
<gene>
    <name evidence="1" type="ORF">FHR87_003701</name>
</gene>
<reference evidence="1 2" key="1">
    <citation type="submission" date="2020-08" db="EMBL/GenBank/DDBJ databases">
        <title>Genomic Encyclopedia of Type Strains, Phase III (KMG-III): the genomes of soil and plant-associated and newly described type strains.</title>
        <authorList>
            <person name="Whitman W."/>
        </authorList>
    </citation>
    <scope>NUCLEOTIDE SEQUENCE [LARGE SCALE GENOMIC DNA]</scope>
    <source>
        <strain evidence="1 2">CECT 4462</strain>
    </source>
</reference>
<dbReference type="EMBL" id="JACHXI010000031">
    <property type="protein sequence ID" value="MBB3105265.1"/>
    <property type="molecule type" value="Genomic_DNA"/>
</dbReference>
<dbReference type="Proteomes" id="UP000549250">
    <property type="component" value="Unassembled WGS sequence"/>
</dbReference>
<proteinExistence type="predicted"/>
<evidence type="ECO:0000313" key="2">
    <source>
        <dbReference type="Proteomes" id="UP000549250"/>
    </source>
</evidence>
<comment type="caution">
    <text evidence="1">The sequence shown here is derived from an EMBL/GenBank/DDBJ whole genome shotgun (WGS) entry which is preliminary data.</text>
</comment>
<accession>A0A839TB37</accession>
<sequence>MSTNSAKPALATKADPLSILKRWERGEIDARAVPTNDTSDLNHHQLRRLWALLNSPSSPGVINFPLPR</sequence>
<evidence type="ECO:0000313" key="1">
    <source>
        <dbReference type="EMBL" id="MBB3105265.1"/>
    </source>
</evidence>
<dbReference type="AlphaFoldDB" id="A0A839TB37"/>
<protein>
    <submittedName>
        <fullName evidence="1">Uncharacterized protein</fullName>
    </submittedName>
</protein>
<keyword evidence="2" id="KW-1185">Reference proteome</keyword>